<name>A0A6V8LPJ5_9BACT</name>
<gene>
    <name evidence="1" type="ORF">NNJEOMEG_00060</name>
</gene>
<organism evidence="1 2">
    <name type="scientific">Fundidesulfovibrio magnetotacticus</name>
    <dbReference type="NCBI Taxonomy" id="2730080"/>
    <lineage>
        <taxon>Bacteria</taxon>
        <taxon>Pseudomonadati</taxon>
        <taxon>Thermodesulfobacteriota</taxon>
        <taxon>Desulfovibrionia</taxon>
        <taxon>Desulfovibrionales</taxon>
        <taxon>Desulfovibrionaceae</taxon>
        <taxon>Fundidesulfovibrio</taxon>
    </lineage>
</organism>
<protein>
    <recommendedName>
        <fullName evidence="3">Tetratricopeptide repeat protein</fullName>
    </recommendedName>
</protein>
<reference evidence="1 2" key="1">
    <citation type="submission" date="2020-04" db="EMBL/GenBank/DDBJ databases">
        <authorList>
            <consortium name="Desulfovibrio sp. FSS-1 genome sequencing consortium"/>
            <person name="Shimoshige H."/>
            <person name="Kobayashi H."/>
            <person name="Maekawa T."/>
        </authorList>
    </citation>
    <scope>NUCLEOTIDE SEQUENCE [LARGE SCALE GENOMIC DNA]</scope>
    <source>
        <strain evidence="1 2">SIID29052-01</strain>
    </source>
</reference>
<dbReference type="EMBL" id="BLTE01000001">
    <property type="protein sequence ID" value="GFK92238.1"/>
    <property type="molecule type" value="Genomic_DNA"/>
</dbReference>
<dbReference type="Gene3D" id="1.25.40.10">
    <property type="entry name" value="Tetratricopeptide repeat domain"/>
    <property type="match status" value="1"/>
</dbReference>
<evidence type="ECO:0000313" key="2">
    <source>
        <dbReference type="Proteomes" id="UP000494245"/>
    </source>
</evidence>
<dbReference type="Proteomes" id="UP000494245">
    <property type="component" value="Unassembled WGS sequence"/>
</dbReference>
<dbReference type="InterPro" id="IPR011990">
    <property type="entry name" value="TPR-like_helical_dom_sf"/>
</dbReference>
<evidence type="ECO:0000313" key="1">
    <source>
        <dbReference type="EMBL" id="GFK92238.1"/>
    </source>
</evidence>
<dbReference type="AlphaFoldDB" id="A0A6V8LPJ5"/>
<comment type="caution">
    <text evidence="1">The sequence shown here is derived from an EMBL/GenBank/DDBJ whole genome shotgun (WGS) entry which is preliminary data.</text>
</comment>
<evidence type="ECO:0008006" key="3">
    <source>
        <dbReference type="Google" id="ProtNLM"/>
    </source>
</evidence>
<sequence>MTPHRALPPQSGTLEQDMAQIEALLAQGKVQASLDRSHRLLGSQATHAEALLRLCLLYRSAALHGEALKFSDRMARLAPNAPETRSLNASCMFDAGLPDQAHGEALAALALDPENLEALRVLLKSSPAAEHGSGLEAHAETLLREGDPEKDAALVLAYLASVSKGEPFGIIHASNGVLTGIALSLSSPDVALEVELSLGAFPLARLKVDQNHPLLSVVGLPQGHAFMFRIPPELLDVMIEARLPSGKPCAGSPFRAYVDRRPEGSVGADVPGVIAGHAWLRSKPGKRLIVELEGESGRLRRVTASGFDKKLVAAGVHDGRHGFSVHWPIPEGAACETVRIREASSGQELPGSPVTVFDAGVLADAVQELNGWLRLAGERPKNPPQPPQACNADVMRIVRKRLAQWIRELRSLAAEAEER</sequence>
<proteinExistence type="predicted"/>
<dbReference type="SUPFAM" id="SSF48452">
    <property type="entry name" value="TPR-like"/>
    <property type="match status" value="1"/>
</dbReference>
<keyword evidence="2" id="KW-1185">Reference proteome</keyword>
<reference evidence="1 2" key="2">
    <citation type="submission" date="2020-05" db="EMBL/GenBank/DDBJ databases">
        <title>Draft genome sequence of Desulfovibrio sp. strainFSS-1.</title>
        <authorList>
            <person name="Shimoshige H."/>
            <person name="Kobayashi H."/>
            <person name="Maekawa T."/>
        </authorList>
    </citation>
    <scope>NUCLEOTIDE SEQUENCE [LARGE SCALE GENOMIC DNA]</scope>
    <source>
        <strain evidence="1 2">SIID29052-01</strain>
    </source>
</reference>
<accession>A0A6V8LPJ5</accession>